<evidence type="ECO:0000313" key="14">
    <source>
        <dbReference type="Proteomes" id="UP000093898"/>
    </source>
</evidence>
<evidence type="ECO:0000256" key="2">
    <source>
        <dbReference type="ARBA" id="ARBA00004948"/>
    </source>
</evidence>
<dbReference type="SUPFAM" id="SSF53850">
    <property type="entry name" value="Periplasmic binding protein-like II"/>
    <property type="match status" value="1"/>
</dbReference>
<dbReference type="GO" id="GO:0009228">
    <property type="term" value="P:thiamine biosynthetic process"/>
    <property type="evidence" value="ECO:0007669"/>
    <property type="project" value="UniProtKB-KW"/>
</dbReference>
<evidence type="ECO:0000313" key="13">
    <source>
        <dbReference type="EMBL" id="OBJ35966.1"/>
    </source>
</evidence>
<keyword evidence="5" id="KW-0808">Transferase</keyword>
<dbReference type="InterPro" id="IPR015168">
    <property type="entry name" value="SsuA/THI5"/>
</dbReference>
<dbReference type="EMBL" id="LZLC01000255">
    <property type="protein sequence ID" value="OBJ35966.1"/>
    <property type="molecule type" value="Genomic_DNA"/>
</dbReference>
<dbReference type="RefSeq" id="WP_064986411.1">
    <property type="nucleotide sequence ID" value="NZ_LZLC01000255.1"/>
</dbReference>
<evidence type="ECO:0000256" key="11">
    <source>
        <dbReference type="ARBA" id="ARBA00048179"/>
    </source>
</evidence>
<comment type="pathway">
    <text evidence="2">Cofactor biosynthesis; thiamine diphosphate biosynthesis.</text>
</comment>
<dbReference type="Pfam" id="PF09084">
    <property type="entry name" value="NMT1"/>
    <property type="match status" value="1"/>
</dbReference>
<comment type="function">
    <text evidence="1">Responsible for the formation of the pyrimidine heterocycle in the thiamine biosynthesis pathway. Catalyzes the formation of hydroxymethylpyrimidine phosphate (HMP-P) from histidine and pyridoxal phosphate (PLP). The protein uses PLP and the active site histidine to form HMP-P, generating an inactive enzyme. The enzyme can only undergo a single turnover, which suggests it is a suicide enzyme.</text>
</comment>
<dbReference type="OrthoDB" id="174578at2"/>
<dbReference type="Proteomes" id="UP000093898">
    <property type="component" value="Unassembled WGS sequence"/>
</dbReference>
<keyword evidence="9" id="KW-0408">Iron</keyword>
<dbReference type="Gene3D" id="3.40.190.10">
    <property type="entry name" value="Periplasmic binding protein-like II"/>
    <property type="match status" value="2"/>
</dbReference>
<keyword evidence="6" id="KW-0479">Metal-binding</keyword>
<evidence type="ECO:0000256" key="3">
    <source>
        <dbReference type="ARBA" id="ARBA00009406"/>
    </source>
</evidence>
<evidence type="ECO:0000256" key="10">
    <source>
        <dbReference type="ARBA" id="ARBA00033171"/>
    </source>
</evidence>
<evidence type="ECO:0000256" key="9">
    <source>
        <dbReference type="ARBA" id="ARBA00023004"/>
    </source>
</evidence>
<comment type="similarity">
    <text evidence="3">Belongs to the NMT1/THI5 family.</text>
</comment>
<name>A0A1A3GKM6_MYCMU</name>
<evidence type="ECO:0000259" key="12">
    <source>
        <dbReference type="Pfam" id="PF09084"/>
    </source>
</evidence>
<evidence type="ECO:0000256" key="5">
    <source>
        <dbReference type="ARBA" id="ARBA00022679"/>
    </source>
</evidence>
<accession>A0A1A3GKM6</accession>
<feature type="domain" description="SsuA/THI5-like" evidence="12">
    <location>
        <begin position="15"/>
        <end position="231"/>
    </location>
</feature>
<evidence type="ECO:0000256" key="6">
    <source>
        <dbReference type="ARBA" id="ARBA00022723"/>
    </source>
</evidence>
<evidence type="ECO:0000256" key="4">
    <source>
        <dbReference type="ARBA" id="ARBA00011738"/>
    </source>
</evidence>
<organism evidence="13 14">
    <name type="scientific">Mycolicibacterium mucogenicum</name>
    <name type="common">Mycobacterium mucogenicum</name>
    <dbReference type="NCBI Taxonomy" id="56689"/>
    <lineage>
        <taxon>Bacteria</taxon>
        <taxon>Bacillati</taxon>
        <taxon>Actinomycetota</taxon>
        <taxon>Actinomycetes</taxon>
        <taxon>Mycobacteriales</taxon>
        <taxon>Mycobacteriaceae</taxon>
        <taxon>Mycolicibacterium</taxon>
    </lineage>
</organism>
<dbReference type="STRING" id="56689.GCA_001291445_04618"/>
<gene>
    <name evidence="13" type="ORF">A5630_08610</name>
</gene>
<proteinExistence type="inferred from homology"/>
<evidence type="ECO:0000256" key="1">
    <source>
        <dbReference type="ARBA" id="ARBA00003469"/>
    </source>
</evidence>
<reference evidence="13 14" key="1">
    <citation type="submission" date="2016-06" db="EMBL/GenBank/DDBJ databases">
        <authorList>
            <person name="Kjaerup R.B."/>
            <person name="Dalgaard T.S."/>
            <person name="Juul-Madsen H.R."/>
        </authorList>
    </citation>
    <scope>NUCLEOTIDE SEQUENCE [LARGE SCALE GENOMIC DNA]</scope>
    <source>
        <strain evidence="13 14">1127319.6</strain>
    </source>
</reference>
<dbReference type="PANTHER" id="PTHR31528">
    <property type="entry name" value="4-AMINO-5-HYDROXYMETHYL-2-METHYLPYRIMIDINE PHOSPHATE SYNTHASE THI11-RELATED"/>
    <property type="match status" value="1"/>
</dbReference>
<keyword evidence="8" id="KW-0784">Thiamine biosynthesis</keyword>
<evidence type="ECO:0000256" key="8">
    <source>
        <dbReference type="ARBA" id="ARBA00022977"/>
    </source>
</evidence>
<keyword evidence="7" id="KW-0663">Pyridoxal phosphate</keyword>
<dbReference type="GO" id="GO:0046872">
    <property type="term" value="F:metal ion binding"/>
    <property type="evidence" value="ECO:0007669"/>
    <property type="project" value="UniProtKB-KW"/>
</dbReference>
<dbReference type="GO" id="GO:0016740">
    <property type="term" value="F:transferase activity"/>
    <property type="evidence" value="ECO:0007669"/>
    <property type="project" value="UniProtKB-KW"/>
</dbReference>
<dbReference type="AlphaFoldDB" id="A0A1A3GKM6"/>
<evidence type="ECO:0000256" key="7">
    <source>
        <dbReference type="ARBA" id="ARBA00022898"/>
    </source>
</evidence>
<protein>
    <recommendedName>
        <fullName evidence="10">Thiamine pyrimidine synthase</fullName>
    </recommendedName>
</protein>
<comment type="caution">
    <text evidence="13">The sequence shown here is derived from an EMBL/GenBank/DDBJ whole genome shotgun (WGS) entry which is preliminary data.</text>
</comment>
<sequence length="308" mass="33989">MTTSISLALEYFHPWPNSAGFYLARHHGWYAEAGIDLQIRTVDPGIGDSLEHLGRRLVDIAVFPTNRLLVRTERGEPLKAIAAVNQRGLETIRTLASSGISSLAELAGKRVALNPTPRGVAIVRDLVSRAGGDPDAVILVDVGARELTSADLAAGAADATFGSYWAWDILLSEHPDRPERIWRVDEELPFGYHSYLLGAHTELIDRNSLLLEDFRAISERGFRYATQHPEETAQLLGDVMPYFPPDVIARSLDAISGTWFHGNDWGTVRPELIEPYAHWLAGHGILTAPERWRAAFANTAAVTEIQAR</sequence>
<comment type="subunit">
    <text evidence="4">Homodimer.</text>
</comment>
<dbReference type="PANTHER" id="PTHR31528:SF1">
    <property type="entry name" value="4-AMINO-5-HYDROXYMETHYL-2-METHYLPYRIMIDINE PHOSPHATE SYNTHASE THI11-RELATED"/>
    <property type="match status" value="1"/>
</dbReference>
<dbReference type="InterPro" id="IPR027939">
    <property type="entry name" value="NMT1/THI5"/>
</dbReference>
<comment type="catalytic activity">
    <reaction evidence="11">
        <text>N(6)-(pyridoxal phosphate)-L-lysyl-[4-amino-5-hydroxymethyl-2-methylpyrimidine phosphate synthase] + L-histidyl-[4-amino-5-hydroxymethyl-2-methylpyrimidine phosphate synthase] + 2 Fe(3+) + 4 H2O = L-lysyl-[4-amino-5-hydroxymethyl-2-methylpyrimidine phosphate synthase] + (2S)-2-amino-5-hydroxy-4-oxopentanoyl-[4-amino-5-hydroxymethyl-2-methylpyrimidine phosphate synthase] + 4-amino-2-methyl-5-(phosphooxymethyl)pyrimidine + 3-oxopropanoate + 2 Fe(2+) + 2 H(+)</text>
        <dbReference type="Rhea" id="RHEA:65756"/>
        <dbReference type="Rhea" id="RHEA-COMP:16892"/>
        <dbReference type="Rhea" id="RHEA-COMP:16893"/>
        <dbReference type="Rhea" id="RHEA-COMP:16894"/>
        <dbReference type="Rhea" id="RHEA-COMP:16895"/>
        <dbReference type="ChEBI" id="CHEBI:15377"/>
        <dbReference type="ChEBI" id="CHEBI:15378"/>
        <dbReference type="ChEBI" id="CHEBI:29033"/>
        <dbReference type="ChEBI" id="CHEBI:29034"/>
        <dbReference type="ChEBI" id="CHEBI:29969"/>
        <dbReference type="ChEBI" id="CHEBI:29979"/>
        <dbReference type="ChEBI" id="CHEBI:33190"/>
        <dbReference type="ChEBI" id="CHEBI:58354"/>
        <dbReference type="ChEBI" id="CHEBI:143915"/>
        <dbReference type="ChEBI" id="CHEBI:157692"/>
    </reaction>
    <physiologicalReaction direction="left-to-right" evidence="11">
        <dbReference type="Rhea" id="RHEA:65757"/>
    </physiologicalReaction>
</comment>